<reference evidence="13" key="1">
    <citation type="submission" date="2020-06" db="EMBL/GenBank/DDBJ databases">
        <authorList>
            <person name="Dong N."/>
        </authorList>
    </citation>
    <scope>NUCLEOTIDE SEQUENCE</scope>
    <source>
        <strain evidence="13">DF49-4</strain>
    </source>
</reference>
<dbReference type="GO" id="GO:0009306">
    <property type="term" value="P:protein secretion"/>
    <property type="evidence" value="ECO:0007669"/>
    <property type="project" value="InterPro"/>
</dbReference>
<comment type="similarity">
    <text evidence="2 10">Belongs to the GSP K family.</text>
</comment>
<keyword evidence="4 10" id="KW-1003">Cell membrane</keyword>
<dbReference type="Gene3D" id="1.10.40.60">
    <property type="entry name" value="EpsJ-like"/>
    <property type="match status" value="2"/>
</dbReference>
<dbReference type="Pfam" id="PF03934">
    <property type="entry name" value="T2SSK"/>
    <property type="match status" value="1"/>
</dbReference>
<evidence type="ECO:0000313" key="13">
    <source>
        <dbReference type="EMBL" id="MDM1719060.1"/>
    </source>
</evidence>
<evidence type="ECO:0000256" key="7">
    <source>
        <dbReference type="ARBA" id="ARBA00022927"/>
    </source>
</evidence>
<dbReference type="EMBL" id="JACANG010000012">
    <property type="protein sequence ID" value="MDM1719060.1"/>
    <property type="molecule type" value="Genomic_DNA"/>
</dbReference>
<evidence type="ECO:0000256" key="6">
    <source>
        <dbReference type="ARBA" id="ARBA00022692"/>
    </source>
</evidence>
<dbReference type="AlphaFoldDB" id="A0AB35M1G1"/>
<reference evidence="13" key="2">
    <citation type="journal article" date="2022" name="Sci. Total Environ.">
        <title>Prevalence, transmission, and molecular epidemiology of tet(X)-positive bacteria among humans, animals, and environmental niches in China: An epidemiological, and genomic-based study.</title>
        <authorList>
            <person name="Dong N."/>
            <person name="Zeng Y."/>
            <person name="Cai C."/>
            <person name="Sun C."/>
            <person name="Lu J."/>
            <person name="Liu C."/>
            <person name="Zhou H."/>
            <person name="Sun Q."/>
            <person name="Shu L."/>
            <person name="Wang H."/>
            <person name="Wang Y."/>
            <person name="Wang S."/>
            <person name="Wu C."/>
            <person name="Chan E.W."/>
            <person name="Chen G."/>
            <person name="Shen Z."/>
            <person name="Chen S."/>
            <person name="Zhang R."/>
        </authorList>
    </citation>
    <scope>NUCLEOTIDE SEQUENCE</scope>
    <source>
        <strain evidence="13">DF49-4</strain>
    </source>
</reference>
<feature type="domain" description="T2SS protein K second SAM-like" evidence="11">
    <location>
        <begin position="221"/>
        <end position="277"/>
    </location>
</feature>
<evidence type="ECO:0000256" key="1">
    <source>
        <dbReference type="ARBA" id="ARBA00004533"/>
    </source>
</evidence>
<evidence type="ECO:0000256" key="8">
    <source>
        <dbReference type="ARBA" id="ARBA00022989"/>
    </source>
</evidence>
<evidence type="ECO:0000313" key="14">
    <source>
        <dbReference type="Proteomes" id="UP001174419"/>
    </source>
</evidence>
<evidence type="ECO:0000256" key="4">
    <source>
        <dbReference type="ARBA" id="ARBA00022475"/>
    </source>
</evidence>
<dbReference type="InterPro" id="IPR049179">
    <property type="entry name" value="T2SSK_SAM-like_2nd"/>
</dbReference>
<dbReference type="Proteomes" id="UP001174419">
    <property type="component" value="Unassembled WGS sequence"/>
</dbReference>
<evidence type="ECO:0000256" key="2">
    <source>
        <dbReference type="ARBA" id="ARBA00007246"/>
    </source>
</evidence>
<dbReference type="InterPro" id="IPR005628">
    <property type="entry name" value="GspK"/>
</dbReference>
<evidence type="ECO:0000259" key="12">
    <source>
        <dbReference type="Pfam" id="PF21687"/>
    </source>
</evidence>
<dbReference type="PANTHER" id="PTHR38831">
    <property type="entry name" value="TYPE II SECRETION SYSTEM PROTEIN K"/>
    <property type="match status" value="1"/>
</dbReference>
<dbReference type="PANTHER" id="PTHR38831:SF1">
    <property type="entry name" value="TYPE II SECRETION SYSTEM PROTEIN K-RELATED"/>
    <property type="match status" value="1"/>
</dbReference>
<protein>
    <recommendedName>
        <fullName evidence="10">Type II secretion system protein K</fullName>
    </recommendedName>
</protein>
<sequence length="327" mass="36401">MYSKSTQRLGSIIKSQQGIALITILMLVALATILAATIAKRQMYTSENTAYLMRQNQALLYTKSAEVFFAELLQDDAENAGQVDHLQENWAKPMPPFPVEDGYVSGVLQDESGKFNLNSLLTTEDQVNEKAKKYFEKLLQRVGLPAQLSEAVIDWQDADDEPSGAMGAESSYYQGLPIPYLPPNSLFHSAEELKQVRGFEGAKYQQIAPYVSALPKRDTTININTAPALVLASFDEKLDVVAVQNLLDRRNANLEHFSNVNALWELDGFQAVDSAIRNEFTGLLGVQSHYFKAKIEVVLGERKRQFSSDLVRSEKSVNVSGRSLTPF</sequence>
<dbReference type="Pfam" id="PF21687">
    <property type="entry name" value="T2SSK_1st"/>
    <property type="match status" value="1"/>
</dbReference>
<comment type="subcellular location">
    <subcellularLocation>
        <location evidence="1 10">Cell inner membrane</location>
    </subcellularLocation>
</comment>
<dbReference type="InterPro" id="IPR049031">
    <property type="entry name" value="T2SSK_SAM-like_1st"/>
</dbReference>
<evidence type="ECO:0000259" key="11">
    <source>
        <dbReference type="Pfam" id="PF03934"/>
    </source>
</evidence>
<name>A0AB35M1G1_9GAMM</name>
<keyword evidence="5 10" id="KW-0997">Cell inner membrane</keyword>
<comment type="caution">
    <text evidence="13">The sequence shown here is derived from an EMBL/GenBank/DDBJ whole genome shotgun (WGS) entry which is preliminary data.</text>
</comment>
<evidence type="ECO:0000256" key="10">
    <source>
        <dbReference type="PIRNR" id="PIRNR002786"/>
    </source>
</evidence>
<dbReference type="InterPro" id="IPR038072">
    <property type="entry name" value="GspK_central_sf"/>
</dbReference>
<evidence type="ECO:0000256" key="5">
    <source>
        <dbReference type="ARBA" id="ARBA00022519"/>
    </source>
</evidence>
<keyword evidence="3 10" id="KW-0813">Transport</keyword>
<feature type="domain" description="T2SS protein K first SAM-like" evidence="12">
    <location>
        <begin position="113"/>
        <end position="216"/>
    </location>
</feature>
<keyword evidence="9 10" id="KW-0472">Membrane</keyword>
<gene>
    <name evidence="13" type="primary">gspK</name>
    <name evidence="13" type="ORF">HX110_07890</name>
</gene>
<dbReference type="SUPFAM" id="SSF54523">
    <property type="entry name" value="Pili subunits"/>
    <property type="match status" value="1"/>
</dbReference>
<dbReference type="SUPFAM" id="SSF158544">
    <property type="entry name" value="GspK insert domain-like"/>
    <property type="match status" value="1"/>
</dbReference>
<dbReference type="RefSeq" id="WP_286381197.1">
    <property type="nucleotide sequence ID" value="NZ_JACANG010000012.1"/>
</dbReference>
<keyword evidence="8" id="KW-1133">Transmembrane helix</keyword>
<keyword evidence="7" id="KW-0653">Protein transport</keyword>
<proteinExistence type="inferred from homology"/>
<organism evidence="13 14">
    <name type="scientific">Acinetobacter towneri</name>
    <dbReference type="NCBI Taxonomy" id="202956"/>
    <lineage>
        <taxon>Bacteria</taxon>
        <taxon>Pseudomonadati</taxon>
        <taxon>Pseudomonadota</taxon>
        <taxon>Gammaproteobacteria</taxon>
        <taxon>Moraxellales</taxon>
        <taxon>Moraxellaceae</taxon>
        <taxon>Acinetobacter</taxon>
    </lineage>
</organism>
<dbReference type="NCBIfam" id="NF037980">
    <property type="entry name" value="T2SS_GspK"/>
    <property type="match status" value="1"/>
</dbReference>
<dbReference type="GO" id="GO:0005886">
    <property type="term" value="C:plasma membrane"/>
    <property type="evidence" value="ECO:0007669"/>
    <property type="project" value="UniProtKB-SubCell"/>
</dbReference>
<dbReference type="Gene3D" id="3.30.1300.30">
    <property type="entry name" value="GSPII I/J protein-like"/>
    <property type="match status" value="1"/>
</dbReference>
<keyword evidence="6" id="KW-0812">Transmembrane</keyword>
<evidence type="ECO:0000256" key="9">
    <source>
        <dbReference type="ARBA" id="ARBA00023136"/>
    </source>
</evidence>
<evidence type="ECO:0000256" key="3">
    <source>
        <dbReference type="ARBA" id="ARBA00022448"/>
    </source>
</evidence>
<dbReference type="PIRSF" id="PIRSF002786">
    <property type="entry name" value="XcpX"/>
    <property type="match status" value="1"/>
</dbReference>
<accession>A0AB35M1G1</accession>
<dbReference type="InterPro" id="IPR045584">
    <property type="entry name" value="Pilin-like"/>
</dbReference>